<evidence type="ECO:0000256" key="7">
    <source>
        <dbReference type="ARBA" id="ARBA00023136"/>
    </source>
</evidence>
<dbReference type="PANTHER" id="PTHR15583:SF21">
    <property type="entry name" value="INTERLEUKIN-17 RECEPTOR E-LIKE"/>
    <property type="match status" value="1"/>
</dbReference>
<dbReference type="GO" id="GO:0006954">
    <property type="term" value="P:inflammatory response"/>
    <property type="evidence" value="ECO:0007669"/>
    <property type="project" value="UniProtKB-KW"/>
</dbReference>
<evidence type="ECO:0000256" key="3">
    <source>
        <dbReference type="ARBA" id="ARBA00022475"/>
    </source>
</evidence>
<comment type="caution">
    <text evidence="16">The sequence shown here is derived from an EMBL/GenBank/DDBJ whole genome shotgun (WGS) entry which is preliminary data.</text>
</comment>
<evidence type="ECO:0000256" key="2">
    <source>
        <dbReference type="ARBA" id="ARBA00004479"/>
    </source>
</evidence>
<evidence type="ECO:0000313" key="16">
    <source>
        <dbReference type="EMBL" id="KAG7472246.1"/>
    </source>
</evidence>
<accession>A0A9D3T940</accession>
<keyword evidence="9" id="KW-0325">Glycoprotein</keyword>
<organism evidence="16 17">
    <name type="scientific">Megalops atlanticus</name>
    <name type="common">Tarpon</name>
    <name type="synonym">Clupea gigantea</name>
    <dbReference type="NCBI Taxonomy" id="7932"/>
    <lineage>
        <taxon>Eukaryota</taxon>
        <taxon>Metazoa</taxon>
        <taxon>Chordata</taxon>
        <taxon>Craniata</taxon>
        <taxon>Vertebrata</taxon>
        <taxon>Euteleostomi</taxon>
        <taxon>Actinopterygii</taxon>
        <taxon>Neopterygii</taxon>
        <taxon>Teleostei</taxon>
        <taxon>Elopiformes</taxon>
        <taxon>Megalopidae</taxon>
        <taxon>Megalops</taxon>
    </lineage>
</organism>
<dbReference type="Proteomes" id="UP001046870">
    <property type="component" value="Chromosome 8"/>
</dbReference>
<evidence type="ECO:0000256" key="8">
    <source>
        <dbReference type="ARBA" id="ARBA00023170"/>
    </source>
</evidence>
<feature type="chain" id="PRO_5038492030" evidence="13">
    <location>
        <begin position="23"/>
        <end position="800"/>
    </location>
</feature>
<dbReference type="GO" id="GO:0030368">
    <property type="term" value="F:interleukin-17 receptor activity"/>
    <property type="evidence" value="ECO:0007669"/>
    <property type="project" value="InterPro"/>
</dbReference>
<feature type="domain" description="SEFIR" evidence="14">
    <location>
        <begin position="507"/>
        <end position="708"/>
    </location>
</feature>
<evidence type="ECO:0000259" key="15">
    <source>
        <dbReference type="Pfam" id="PF15037"/>
    </source>
</evidence>
<keyword evidence="6 12" id="KW-1133">Transmembrane helix</keyword>
<dbReference type="Pfam" id="PF08357">
    <property type="entry name" value="SEFIR"/>
    <property type="match status" value="1"/>
</dbReference>
<evidence type="ECO:0000256" key="10">
    <source>
        <dbReference type="ARBA" id="ARBA00023198"/>
    </source>
</evidence>
<evidence type="ECO:0000256" key="5">
    <source>
        <dbReference type="ARBA" id="ARBA00022729"/>
    </source>
</evidence>
<protein>
    <submittedName>
        <fullName evidence="16">Uncharacterized protein</fullName>
    </submittedName>
</protein>
<keyword evidence="10" id="KW-0395">Inflammatory response</keyword>
<sequence>MRRDLGLGQAAVVLCALKLVAAMEVILHRDIIVNEIVQQESNQTSPAQPQLTLSTVQLCTTPCRSAPCQACTICVRTRVRGRATGFLKKFTIEYLEVETNTNKRIAVKTRNSIPDAVKWYGKWHNITRKYLPRQDSTQNLTLMTAWELTHDCFEARPGRTVSVTMTAYYKGSKDQKSEYLYTAENIRTVPKFNVSVDLPSRSLTVSVAAESSVRTRLCYRQFGPCAQLPSPVDAIINTTYALSTTLSFPYLLPCLCVQVYFLYTDAERDTYCPFKKKPVDAGGRDVLLSSSVKLYGDQSLVLKPVCTDASLRPSASLCWQVQRNSSRCLPIANSTLQGEGWNYNVSTVDQHPQICVQFALYGSYIVQCPFQSVVSEWQAVVLPAVQHLRVFLSSGTPATFSAQLCVLEGETCVVRGDVYSVKMENGTTKAELSVPFTPLLAGMCVQVWRSAPYLHGRRLVCSEHSHRRFGLIVMAATIITVFMLMLAYVTYHRIKRGLSDWQLSQKPVLVVCSSEQTPQVSAVCALASVLQGELCAEVRMALWAKNTGGVAKLGPLPWIYGQCEAVRGAGGRVLIAWSPEAREAYQTWKKEREEEEGSEGEKPPRESGGVDNKHGEDRLRWETPNGRGGKNSSQPGMHGQKEPSSVTAPILRAALACLQGELQGGREGHGFALVYFDGLSHSQDIPQDLRRVPQYCLPQDFGGLVQELRGGAGEAGRGRGCPCWAGLLSKILALRLAQKLRTWLPQTLAQEEGAEGIAVKPENSKKPYSLAGLPMPLLISKRTEQSSKWENTRLTLSVQK</sequence>
<feature type="domain" description="Interleukin-17 receptor C/E N-terminal" evidence="15">
    <location>
        <begin position="69"/>
        <end position="451"/>
    </location>
</feature>
<keyword evidence="17" id="KW-1185">Reference proteome</keyword>
<keyword evidence="8" id="KW-0675">Receptor</keyword>
<dbReference type="PANTHER" id="PTHR15583">
    <property type="entry name" value="INTERLEUKIN-17 RECEPTOR"/>
    <property type="match status" value="1"/>
</dbReference>
<evidence type="ECO:0000256" key="9">
    <source>
        <dbReference type="ARBA" id="ARBA00023180"/>
    </source>
</evidence>
<dbReference type="OrthoDB" id="9894203at2759"/>
<gene>
    <name evidence="16" type="ORF">MATL_G00106850</name>
</gene>
<evidence type="ECO:0000256" key="1">
    <source>
        <dbReference type="ARBA" id="ARBA00004162"/>
    </source>
</evidence>
<feature type="signal peptide" evidence="13">
    <location>
        <begin position="1"/>
        <end position="22"/>
    </location>
</feature>
<reference evidence="16" key="1">
    <citation type="submission" date="2021-01" db="EMBL/GenBank/DDBJ databases">
        <authorList>
            <person name="Zahm M."/>
            <person name="Roques C."/>
            <person name="Cabau C."/>
            <person name="Klopp C."/>
            <person name="Donnadieu C."/>
            <person name="Jouanno E."/>
            <person name="Lampietro C."/>
            <person name="Louis A."/>
            <person name="Herpin A."/>
            <person name="Echchiki A."/>
            <person name="Berthelot C."/>
            <person name="Parey E."/>
            <person name="Roest-Crollius H."/>
            <person name="Braasch I."/>
            <person name="Postlethwait J."/>
            <person name="Bobe J."/>
            <person name="Montfort J."/>
            <person name="Bouchez O."/>
            <person name="Begum T."/>
            <person name="Mejri S."/>
            <person name="Adams A."/>
            <person name="Chen W.-J."/>
            <person name="Guiguen Y."/>
        </authorList>
    </citation>
    <scope>NUCLEOTIDE SEQUENCE</scope>
    <source>
        <strain evidence="16">YG-15Mar2019-1</strain>
        <tissue evidence="16">Brain</tissue>
    </source>
</reference>
<feature type="transmembrane region" description="Helical" evidence="12">
    <location>
        <begin position="469"/>
        <end position="491"/>
    </location>
</feature>
<dbReference type="Pfam" id="PF15037">
    <property type="entry name" value="IL17_R_N"/>
    <property type="match status" value="1"/>
</dbReference>
<feature type="compositionally biased region" description="Basic and acidic residues" evidence="11">
    <location>
        <begin position="611"/>
        <end position="621"/>
    </location>
</feature>
<dbReference type="AlphaFoldDB" id="A0A9D3T940"/>
<keyword evidence="7 12" id="KW-0472">Membrane</keyword>
<evidence type="ECO:0000313" key="17">
    <source>
        <dbReference type="Proteomes" id="UP001046870"/>
    </source>
</evidence>
<evidence type="ECO:0000256" key="4">
    <source>
        <dbReference type="ARBA" id="ARBA00022692"/>
    </source>
</evidence>
<dbReference type="EMBL" id="JAFDVH010000008">
    <property type="protein sequence ID" value="KAG7472246.1"/>
    <property type="molecule type" value="Genomic_DNA"/>
</dbReference>
<keyword evidence="4 12" id="KW-0812">Transmembrane</keyword>
<keyword evidence="3" id="KW-1003">Cell membrane</keyword>
<keyword evidence="5 13" id="KW-0732">Signal</keyword>
<feature type="region of interest" description="Disordered" evidence="11">
    <location>
        <begin position="587"/>
        <end position="645"/>
    </location>
</feature>
<comment type="subcellular location">
    <subcellularLocation>
        <location evidence="1">Cell membrane</location>
        <topology evidence="1">Single-pass membrane protein</topology>
    </subcellularLocation>
    <subcellularLocation>
        <location evidence="2">Membrane</location>
        <topology evidence="2">Single-pass type I membrane protein</topology>
    </subcellularLocation>
</comment>
<evidence type="ECO:0000259" key="14">
    <source>
        <dbReference type="Pfam" id="PF08357"/>
    </source>
</evidence>
<evidence type="ECO:0000256" key="6">
    <source>
        <dbReference type="ARBA" id="ARBA00022989"/>
    </source>
</evidence>
<dbReference type="InterPro" id="IPR013568">
    <property type="entry name" value="SEFIR_dom"/>
</dbReference>
<evidence type="ECO:0000256" key="11">
    <source>
        <dbReference type="SAM" id="MobiDB-lite"/>
    </source>
</evidence>
<dbReference type="InterPro" id="IPR027841">
    <property type="entry name" value="IL-17_rcpt_C/E_N"/>
</dbReference>
<dbReference type="GO" id="GO:0005886">
    <property type="term" value="C:plasma membrane"/>
    <property type="evidence" value="ECO:0007669"/>
    <property type="project" value="UniProtKB-SubCell"/>
</dbReference>
<dbReference type="Gene3D" id="3.40.50.11530">
    <property type="match status" value="1"/>
</dbReference>
<evidence type="ECO:0000256" key="13">
    <source>
        <dbReference type="SAM" id="SignalP"/>
    </source>
</evidence>
<evidence type="ECO:0000256" key="12">
    <source>
        <dbReference type="SAM" id="Phobius"/>
    </source>
</evidence>
<name>A0A9D3T940_MEGAT</name>
<proteinExistence type="predicted"/>
<dbReference type="InterPro" id="IPR039465">
    <property type="entry name" value="IL-17_rcpt-like"/>
</dbReference>